<name>A0AAD4QFW4_9AGAM</name>
<accession>A0AAD4QFW4</accession>
<keyword evidence="2" id="KW-1185">Reference proteome</keyword>
<evidence type="ECO:0000313" key="2">
    <source>
        <dbReference type="Proteomes" id="UP001201163"/>
    </source>
</evidence>
<dbReference type="Proteomes" id="UP001201163">
    <property type="component" value="Unassembled WGS sequence"/>
</dbReference>
<proteinExistence type="predicted"/>
<protein>
    <submittedName>
        <fullName evidence="1">Uncharacterized protein</fullName>
    </submittedName>
</protein>
<dbReference type="EMBL" id="JAKELL010000010">
    <property type="protein sequence ID" value="KAH8995979.1"/>
    <property type="molecule type" value="Genomic_DNA"/>
</dbReference>
<gene>
    <name evidence="1" type="ORF">EDB92DRAFT_111505</name>
</gene>
<sequence>MDDQDRYIHLKDIYVNFIKRRPTSDLELVFKDDTGAKHKSVRFKKGDLVHWNLDIYVRTETSATLSIQRALFKISVTDISIEFKPNQFGDDRAVGLEDNNHRVTVNFLCGRSRTLTDVTRILGFQAHTVLALRVNMLGGLEKYHQILKTPQTGNFAASNTRASIRHPICAYRSAQR</sequence>
<organism evidence="1 2">
    <name type="scientific">Lactarius akahatsu</name>
    <dbReference type="NCBI Taxonomy" id="416441"/>
    <lineage>
        <taxon>Eukaryota</taxon>
        <taxon>Fungi</taxon>
        <taxon>Dikarya</taxon>
        <taxon>Basidiomycota</taxon>
        <taxon>Agaricomycotina</taxon>
        <taxon>Agaricomycetes</taxon>
        <taxon>Russulales</taxon>
        <taxon>Russulaceae</taxon>
        <taxon>Lactarius</taxon>
    </lineage>
</organism>
<reference evidence="1" key="1">
    <citation type="submission" date="2022-01" db="EMBL/GenBank/DDBJ databases">
        <title>Comparative genomics reveals a dynamic genome evolution in the ectomycorrhizal milk-cap (Lactarius) mushrooms.</title>
        <authorList>
            <consortium name="DOE Joint Genome Institute"/>
            <person name="Lebreton A."/>
            <person name="Tang N."/>
            <person name="Kuo A."/>
            <person name="LaButti K."/>
            <person name="Drula E."/>
            <person name="Barry K."/>
            <person name="Clum A."/>
            <person name="Lipzen A."/>
            <person name="Mousain D."/>
            <person name="Ng V."/>
            <person name="Wang R."/>
            <person name="Wang X."/>
            <person name="Dai Y."/>
            <person name="Henrissat B."/>
            <person name="Grigoriev I.V."/>
            <person name="Guerin-Laguette A."/>
            <person name="Yu F."/>
            <person name="Martin F.M."/>
        </authorList>
    </citation>
    <scope>NUCLEOTIDE SEQUENCE</scope>
    <source>
        <strain evidence="1">QP</strain>
    </source>
</reference>
<comment type="caution">
    <text evidence="1">The sequence shown here is derived from an EMBL/GenBank/DDBJ whole genome shotgun (WGS) entry which is preliminary data.</text>
</comment>
<dbReference type="AlphaFoldDB" id="A0AAD4QFW4"/>
<evidence type="ECO:0000313" key="1">
    <source>
        <dbReference type="EMBL" id="KAH8995979.1"/>
    </source>
</evidence>